<evidence type="ECO:0000313" key="2">
    <source>
        <dbReference type="WBParaSite" id="SPAL_0001092300.1"/>
    </source>
</evidence>
<sequence length="168" mass="19942">MAQLIYGITPYVWANNITTVKELRKYFFHKLKNWLPSQSFEKIVRTSFDEFLEEEYCHPYIKVTKPPKGKATFIPNPTYARDESPGLRINRRGIENTEEGIILDLNYHYYYKESTEQTYTIITEAENATRDHWWRNTENNEGTGTPGKSDWYTYLASMMQKPFKDTTK</sequence>
<proteinExistence type="predicted"/>
<dbReference type="AlphaFoldDB" id="A0A0N5BYS4"/>
<protein>
    <submittedName>
        <fullName evidence="2">CRAL-TRIO domain-containing protein</fullName>
    </submittedName>
</protein>
<dbReference type="WBParaSite" id="SPAL_0001092300.1">
    <property type="protein sequence ID" value="SPAL_0001092300.1"/>
    <property type="gene ID" value="SPAL_0001092300"/>
</dbReference>
<keyword evidence="1" id="KW-1185">Reference proteome</keyword>
<name>A0A0N5BYS4_STREA</name>
<organism evidence="1 2">
    <name type="scientific">Strongyloides papillosus</name>
    <name type="common">Intestinal threadworm</name>
    <dbReference type="NCBI Taxonomy" id="174720"/>
    <lineage>
        <taxon>Eukaryota</taxon>
        <taxon>Metazoa</taxon>
        <taxon>Ecdysozoa</taxon>
        <taxon>Nematoda</taxon>
        <taxon>Chromadorea</taxon>
        <taxon>Rhabditida</taxon>
        <taxon>Tylenchina</taxon>
        <taxon>Panagrolaimomorpha</taxon>
        <taxon>Strongyloidoidea</taxon>
        <taxon>Strongyloididae</taxon>
        <taxon>Strongyloides</taxon>
    </lineage>
</organism>
<reference evidence="2" key="1">
    <citation type="submission" date="2017-02" db="UniProtKB">
        <authorList>
            <consortium name="WormBaseParasite"/>
        </authorList>
    </citation>
    <scope>IDENTIFICATION</scope>
</reference>
<dbReference type="Proteomes" id="UP000046392">
    <property type="component" value="Unplaced"/>
</dbReference>
<evidence type="ECO:0000313" key="1">
    <source>
        <dbReference type="Proteomes" id="UP000046392"/>
    </source>
</evidence>
<accession>A0A0N5BYS4</accession>